<evidence type="ECO:0000313" key="4">
    <source>
        <dbReference type="Proteomes" id="UP000501191"/>
    </source>
</evidence>
<feature type="region of interest" description="Disordered" evidence="1">
    <location>
        <begin position="163"/>
        <end position="184"/>
    </location>
</feature>
<feature type="transmembrane region" description="Helical" evidence="2">
    <location>
        <begin position="6"/>
        <end position="26"/>
    </location>
</feature>
<dbReference type="EMBL" id="MN103533">
    <property type="protein sequence ID" value="QEA10798.1"/>
    <property type="molecule type" value="Genomic_DNA"/>
</dbReference>
<dbReference type="KEGG" id="vg:63911466"/>
<organism evidence="3 4">
    <name type="scientific">Mycobacterium phage Weirdo19</name>
    <dbReference type="NCBI Taxonomy" id="2601610"/>
    <lineage>
        <taxon>Viruses</taxon>
        <taxon>Duplodnaviria</taxon>
        <taxon>Heunggongvirae</taxon>
        <taxon>Uroviricota</taxon>
        <taxon>Caudoviricetes</taxon>
        <taxon>Rosariovirus</taxon>
        <taxon>Rosariovirus Weirdo19ES</taxon>
    </lineage>
</organism>
<dbReference type="GeneID" id="63911466"/>
<dbReference type="Proteomes" id="UP000501191">
    <property type="component" value="Segment"/>
</dbReference>
<evidence type="ECO:0000256" key="2">
    <source>
        <dbReference type="SAM" id="Phobius"/>
    </source>
</evidence>
<keyword evidence="2" id="KW-0472">Membrane</keyword>
<keyword evidence="2" id="KW-1133">Transmembrane helix</keyword>
<sequence length="184" mass="20490">MTDLFSVRFGIGVLVGIALQRVWAYAEARYQDRRAPLPGGPRRIGGLNRVWVVGAVAFAVFAYSVVETQRLADCQAEFGKVLAQRSAITTENDRLSREQRDLLADFAEQEALWLADLLNPPGELADLDNSHPAYRSYERARTRQFIETTASVRERIEAISAEQAANVEERASNPIPDPTCGRGR</sequence>
<keyword evidence="2" id="KW-0812">Transmembrane</keyword>
<evidence type="ECO:0000313" key="3">
    <source>
        <dbReference type="EMBL" id="QEA10798.1"/>
    </source>
</evidence>
<keyword evidence="4" id="KW-1185">Reference proteome</keyword>
<dbReference type="RefSeq" id="YP_010050731.1">
    <property type="nucleotide sequence ID" value="NC_054433.1"/>
</dbReference>
<name>A0A6M2YSN9_9CAUD</name>
<feature type="transmembrane region" description="Helical" evidence="2">
    <location>
        <begin position="47"/>
        <end position="66"/>
    </location>
</feature>
<evidence type="ECO:0000256" key="1">
    <source>
        <dbReference type="SAM" id="MobiDB-lite"/>
    </source>
</evidence>
<accession>A0A6M2YSN9</accession>
<protein>
    <submittedName>
        <fullName evidence="3">Uncharacterized protein</fullName>
    </submittedName>
</protein>
<proteinExistence type="predicted"/>
<reference evidence="3 4" key="1">
    <citation type="journal article" date="2020" name="PLoS ONE">
        <title>Weirdo19ES is a novel singleton mycobacteriophage that selects for glycolipid deficient phage-resistant M. smegmatis mutants.</title>
        <authorList>
            <person name="Suarez C.A."/>
            <person name="Franceschelli J.J."/>
            <person name="Tasselli S.E."/>
            <person name="Morbidoni H.R."/>
        </authorList>
    </citation>
    <scope>NUCLEOTIDE SEQUENCE [LARGE SCALE GENOMIC DNA]</scope>
</reference>